<dbReference type="Proteomes" id="UP000005551">
    <property type="component" value="Unassembled WGS sequence"/>
</dbReference>
<sequence length="306" mass="33111">MAKIALIFISLGLGMYLRKQLREPEKLAKLLNQYLIFVVLPAIALKYLPTLPLSPELLLPIAAAWLSFLLAWGFFHLIGSWRNWGPGTIGCLTLTGGLANTSFVGFPIIDALYGTEGLKIALLIDQAGSFILVSTLAVIVANTYSAAKSSKSSLVKKVITFPPFLFFIIGISMNLLELTVHPILGFGLETLAQSLTPVALGAVGLQLQIEKSAFRDRQLWTGLTFKLLLLPAGIWLLFGGLSPLGGLPLKITVLEMAMAPMITGSILAISYNLNPRLASLMVGVGIPLSFLTIALWYWVVESFILA</sequence>
<dbReference type="GO" id="GO:0055085">
    <property type="term" value="P:transmembrane transport"/>
    <property type="evidence" value="ECO:0007669"/>
    <property type="project" value="InterPro"/>
</dbReference>
<keyword evidence="2" id="KW-0813">Transport</keyword>
<comment type="caution">
    <text evidence="8">The sequence shown here is derived from an EMBL/GenBank/DDBJ whole genome shotgun (WGS) entry which is preliminary data.</text>
</comment>
<keyword evidence="9" id="KW-1185">Reference proteome</keyword>
<dbReference type="PANTHER" id="PTHR36838">
    <property type="entry name" value="AUXIN EFFLUX CARRIER FAMILY PROTEIN"/>
    <property type="match status" value="1"/>
</dbReference>
<feature type="transmembrane region" description="Helical" evidence="7">
    <location>
        <begin position="280"/>
        <end position="299"/>
    </location>
</feature>
<keyword evidence="3" id="KW-1003">Cell membrane</keyword>
<feature type="transmembrane region" description="Helical" evidence="7">
    <location>
        <begin position="89"/>
        <end position="109"/>
    </location>
</feature>
<gene>
    <name evidence="8" type="ORF">A3SI_15141</name>
</gene>
<dbReference type="Pfam" id="PF03547">
    <property type="entry name" value="Mem_trans"/>
    <property type="match status" value="1"/>
</dbReference>
<name>I5BYX8_9BACT</name>
<evidence type="ECO:0000256" key="2">
    <source>
        <dbReference type="ARBA" id="ARBA00022448"/>
    </source>
</evidence>
<organism evidence="8 9">
    <name type="scientific">Nitritalea halalkaliphila LW7</name>
    <dbReference type="NCBI Taxonomy" id="1189621"/>
    <lineage>
        <taxon>Bacteria</taxon>
        <taxon>Pseudomonadati</taxon>
        <taxon>Bacteroidota</taxon>
        <taxon>Cytophagia</taxon>
        <taxon>Cytophagales</taxon>
        <taxon>Cyclobacteriaceae</taxon>
        <taxon>Nitritalea</taxon>
    </lineage>
</organism>
<evidence type="ECO:0000256" key="3">
    <source>
        <dbReference type="ARBA" id="ARBA00022475"/>
    </source>
</evidence>
<comment type="subcellular location">
    <subcellularLocation>
        <location evidence="1">Membrane</location>
        <topology evidence="1">Multi-pass membrane protein</topology>
    </subcellularLocation>
</comment>
<dbReference type="STRING" id="1189621.A3SI_15141"/>
<feature type="transmembrane region" description="Helical" evidence="7">
    <location>
        <begin position="253"/>
        <end position="273"/>
    </location>
</feature>
<evidence type="ECO:0000256" key="1">
    <source>
        <dbReference type="ARBA" id="ARBA00004141"/>
    </source>
</evidence>
<dbReference type="OrthoDB" id="9786183at2"/>
<evidence type="ECO:0000256" key="6">
    <source>
        <dbReference type="ARBA" id="ARBA00023136"/>
    </source>
</evidence>
<accession>I5BYX8</accession>
<evidence type="ECO:0000313" key="9">
    <source>
        <dbReference type="Proteomes" id="UP000005551"/>
    </source>
</evidence>
<dbReference type="GO" id="GO:0016020">
    <property type="term" value="C:membrane"/>
    <property type="evidence" value="ECO:0007669"/>
    <property type="project" value="UniProtKB-SubCell"/>
</dbReference>
<feature type="transmembrane region" description="Helical" evidence="7">
    <location>
        <begin position="182"/>
        <end position="207"/>
    </location>
</feature>
<keyword evidence="6 7" id="KW-0472">Membrane</keyword>
<feature type="transmembrane region" description="Helical" evidence="7">
    <location>
        <begin position="219"/>
        <end position="241"/>
    </location>
</feature>
<dbReference type="PANTHER" id="PTHR36838:SF1">
    <property type="entry name" value="SLR1864 PROTEIN"/>
    <property type="match status" value="1"/>
</dbReference>
<evidence type="ECO:0000256" key="7">
    <source>
        <dbReference type="SAM" id="Phobius"/>
    </source>
</evidence>
<protein>
    <submittedName>
        <fullName evidence="8">Auxin efflux carrier family protein</fullName>
    </submittedName>
</protein>
<dbReference type="PATRIC" id="fig|1189621.3.peg.3151"/>
<evidence type="ECO:0000256" key="5">
    <source>
        <dbReference type="ARBA" id="ARBA00022989"/>
    </source>
</evidence>
<dbReference type="AlphaFoldDB" id="I5BYX8"/>
<feature type="transmembrane region" description="Helical" evidence="7">
    <location>
        <begin position="57"/>
        <end position="77"/>
    </location>
</feature>
<evidence type="ECO:0000256" key="4">
    <source>
        <dbReference type="ARBA" id="ARBA00022692"/>
    </source>
</evidence>
<reference evidence="8 9" key="1">
    <citation type="submission" date="2012-05" db="EMBL/GenBank/DDBJ databases">
        <title>Genome sequence of Nitritalea halalkaliphila LW7.</title>
        <authorList>
            <person name="Jangir P.K."/>
            <person name="Singh A."/>
            <person name="Shivaji S."/>
            <person name="Sharma R."/>
        </authorList>
    </citation>
    <scope>NUCLEOTIDE SEQUENCE [LARGE SCALE GENOMIC DNA]</scope>
    <source>
        <strain evidence="8 9">LW7</strain>
    </source>
</reference>
<dbReference type="InterPro" id="IPR004776">
    <property type="entry name" value="Mem_transp_PIN-like"/>
</dbReference>
<feature type="transmembrane region" description="Helical" evidence="7">
    <location>
        <begin position="159"/>
        <end position="176"/>
    </location>
</feature>
<feature type="transmembrane region" description="Helical" evidence="7">
    <location>
        <begin position="27"/>
        <end position="45"/>
    </location>
</feature>
<keyword evidence="5 7" id="KW-1133">Transmembrane helix</keyword>
<dbReference type="RefSeq" id="WP_009056343.1">
    <property type="nucleotide sequence ID" value="NZ_AJYA01000039.1"/>
</dbReference>
<dbReference type="EMBL" id="AJYA01000039">
    <property type="protein sequence ID" value="EIM74780.1"/>
    <property type="molecule type" value="Genomic_DNA"/>
</dbReference>
<keyword evidence="4 7" id="KW-0812">Transmembrane</keyword>
<evidence type="ECO:0000313" key="8">
    <source>
        <dbReference type="EMBL" id="EIM74780.1"/>
    </source>
</evidence>
<proteinExistence type="predicted"/>
<feature type="transmembrane region" description="Helical" evidence="7">
    <location>
        <begin position="129"/>
        <end position="147"/>
    </location>
</feature>